<dbReference type="Proteomes" id="UP000288216">
    <property type="component" value="Unassembled WGS sequence"/>
</dbReference>
<dbReference type="InterPro" id="IPR050621">
    <property type="entry name" value="Tudor_domain_containing"/>
</dbReference>
<organism evidence="2 3">
    <name type="scientific">Scyliorhinus torazame</name>
    <name type="common">Cloudy catshark</name>
    <name type="synonym">Catulus torazame</name>
    <dbReference type="NCBI Taxonomy" id="75743"/>
    <lineage>
        <taxon>Eukaryota</taxon>
        <taxon>Metazoa</taxon>
        <taxon>Chordata</taxon>
        <taxon>Craniata</taxon>
        <taxon>Vertebrata</taxon>
        <taxon>Chondrichthyes</taxon>
        <taxon>Elasmobranchii</taxon>
        <taxon>Galeomorphii</taxon>
        <taxon>Galeoidea</taxon>
        <taxon>Carcharhiniformes</taxon>
        <taxon>Scyliorhinidae</taxon>
        <taxon>Scyliorhinus</taxon>
    </lineage>
</organism>
<dbReference type="EMBL" id="BFAA01003175">
    <property type="protein sequence ID" value="GCB69227.1"/>
    <property type="molecule type" value="Genomic_DNA"/>
</dbReference>
<name>A0A401P7V8_SCYTO</name>
<dbReference type="PANTHER" id="PTHR22948">
    <property type="entry name" value="TUDOR DOMAIN CONTAINING PROTEIN"/>
    <property type="match status" value="1"/>
</dbReference>
<protein>
    <recommendedName>
        <fullName evidence="1">Tudor domain-containing protein</fullName>
    </recommendedName>
</protein>
<dbReference type="STRING" id="75743.A0A401P7V8"/>
<dbReference type="InterPro" id="IPR002999">
    <property type="entry name" value="Tudor"/>
</dbReference>
<evidence type="ECO:0000313" key="3">
    <source>
        <dbReference type="Proteomes" id="UP000288216"/>
    </source>
</evidence>
<evidence type="ECO:0000259" key="1">
    <source>
        <dbReference type="PROSITE" id="PS50304"/>
    </source>
</evidence>
<feature type="non-terminal residue" evidence="2">
    <location>
        <position position="1"/>
    </location>
</feature>
<dbReference type="OrthoDB" id="341421at2759"/>
<proteinExistence type="predicted"/>
<gene>
    <name evidence="2" type="ORF">scyTo_0008352</name>
</gene>
<dbReference type="AlphaFoldDB" id="A0A401P7V8"/>
<comment type="caution">
    <text evidence="2">The sequence shown here is derived from an EMBL/GenBank/DDBJ whole genome shotgun (WGS) entry which is preliminary data.</text>
</comment>
<accession>A0A401P7V8</accession>
<keyword evidence="3" id="KW-1185">Reference proteome</keyword>
<dbReference type="PROSITE" id="PS50304">
    <property type="entry name" value="TUDOR"/>
    <property type="match status" value="1"/>
</dbReference>
<reference evidence="2 3" key="1">
    <citation type="journal article" date="2018" name="Nat. Ecol. Evol.">
        <title>Shark genomes provide insights into elasmobranch evolution and the origin of vertebrates.</title>
        <authorList>
            <person name="Hara Y"/>
            <person name="Yamaguchi K"/>
            <person name="Onimaru K"/>
            <person name="Kadota M"/>
            <person name="Koyanagi M"/>
            <person name="Keeley SD"/>
            <person name="Tatsumi K"/>
            <person name="Tanaka K"/>
            <person name="Motone F"/>
            <person name="Kageyama Y"/>
            <person name="Nozu R"/>
            <person name="Adachi N"/>
            <person name="Nishimura O"/>
            <person name="Nakagawa R"/>
            <person name="Tanegashima C"/>
            <person name="Kiyatake I"/>
            <person name="Matsumoto R"/>
            <person name="Murakumo K"/>
            <person name="Nishida K"/>
            <person name="Terakita A"/>
            <person name="Kuratani S"/>
            <person name="Sato K"/>
            <person name="Hyodo S Kuraku.S."/>
        </authorList>
    </citation>
    <scope>NUCLEOTIDE SEQUENCE [LARGE SCALE GENOMIC DNA]</scope>
</reference>
<sequence length="383" mass="42380">RFDFRKANDKVAAVCESAQNSVFSSSVEDVSVIVTHVETPSNFFCQQLSSRYEFQQLQKVVADYCNNITPIPSFRPAVGEICCAQFTGVKPISDTWSLDAILRMKSLVLNKFLKSRTVEKKENKLVVQLKDETQIPIININEKLISEGLATKMAGEQIISTLESSKTRECGGNFKKLYLLSTELAEHCSSQPESCLFNPEVGDACCARLAGDNIWYRAIVLNCSDLTVKVICADNGIVETVPLERVKCITPELLDPPFQVGKFALSDVEPTFDVWTPAASNLLKTLLLDKNILATIREFDGNIHTVDLIGHVEGAAIKISDKLVLEGLAKYPDQRITQKECNKCWSSQIVNFICPVTDSCGTALLTFGTFILYSHSAFDLEAS</sequence>
<dbReference type="PANTHER" id="PTHR22948:SF29">
    <property type="entry name" value="FI02030P-RELATED"/>
    <property type="match status" value="1"/>
</dbReference>
<dbReference type="SMART" id="SM00333">
    <property type="entry name" value="TUDOR"/>
    <property type="match status" value="1"/>
</dbReference>
<dbReference type="Pfam" id="PF00567">
    <property type="entry name" value="TUDOR"/>
    <property type="match status" value="2"/>
</dbReference>
<dbReference type="Gene3D" id="2.40.50.90">
    <property type="match status" value="2"/>
</dbReference>
<dbReference type="SUPFAM" id="SSF63748">
    <property type="entry name" value="Tudor/PWWP/MBT"/>
    <property type="match status" value="1"/>
</dbReference>
<evidence type="ECO:0000313" key="2">
    <source>
        <dbReference type="EMBL" id="GCB69227.1"/>
    </source>
</evidence>
<dbReference type="Gene3D" id="2.30.30.140">
    <property type="match status" value="1"/>
</dbReference>
<dbReference type="InterPro" id="IPR035437">
    <property type="entry name" value="SNase_OB-fold_sf"/>
</dbReference>
<feature type="domain" description="Tudor" evidence="1">
    <location>
        <begin position="198"/>
        <end position="256"/>
    </location>
</feature>